<proteinExistence type="predicted"/>
<feature type="transmembrane region" description="Helical" evidence="1">
    <location>
        <begin position="195"/>
        <end position="214"/>
    </location>
</feature>
<evidence type="ECO:0000313" key="2">
    <source>
        <dbReference type="EMBL" id="WOE75926.1"/>
    </source>
</evidence>
<dbReference type="EMBL" id="CP136594">
    <property type="protein sequence ID" value="WOE75926.1"/>
    <property type="molecule type" value="Genomic_DNA"/>
</dbReference>
<keyword evidence="1" id="KW-0472">Membrane</keyword>
<dbReference type="KEGG" id="acoa:RB602_04210"/>
<gene>
    <name evidence="2" type="ORF">RB602_04210</name>
</gene>
<feature type="transmembrane region" description="Helical" evidence="1">
    <location>
        <begin position="132"/>
        <end position="163"/>
    </location>
</feature>
<feature type="transmembrane region" description="Helical" evidence="1">
    <location>
        <begin position="170"/>
        <end position="189"/>
    </location>
</feature>
<organism evidence="2 3">
    <name type="scientific">Alterisphingorhabdus coralli</name>
    <dbReference type="NCBI Taxonomy" id="3071408"/>
    <lineage>
        <taxon>Bacteria</taxon>
        <taxon>Pseudomonadati</taxon>
        <taxon>Pseudomonadota</taxon>
        <taxon>Alphaproteobacteria</taxon>
        <taxon>Sphingomonadales</taxon>
        <taxon>Sphingomonadaceae</taxon>
        <taxon>Alterisphingorhabdus (ex Yan et al. 2024)</taxon>
    </lineage>
</organism>
<evidence type="ECO:0000313" key="3">
    <source>
        <dbReference type="Proteomes" id="UP001302429"/>
    </source>
</evidence>
<accession>A0AA97F847</accession>
<dbReference type="RefSeq" id="WP_317083236.1">
    <property type="nucleotide sequence ID" value="NZ_CP136594.1"/>
</dbReference>
<sequence>MMSNSLSENRAGGLAALFCALSYIFGFGLFLGVLDRSGYDGLSGDLAFALDNQAAMVMAMIILYLAFGVALAVLVIALHRRMASDNDFTLQIATSFGLVWVGLVLASGMTGLVGLQSVARMALEEPQAAATIWSSIGIVQSALGGGIELVGGLWMLLICVAAIRDKLLPAWLNWPGILIAIAGICTFIPGMGDLAAIFGLGQILWFTGLGVHMLRRPAMVLTT</sequence>
<keyword evidence="1" id="KW-0812">Transmembrane</keyword>
<dbReference type="Proteomes" id="UP001302429">
    <property type="component" value="Chromosome"/>
</dbReference>
<keyword evidence="1" id="KW-1133">Transmembrane helix</keyword>
<reference evidence="2 3" key="1">
    <citation type="submission" date="2023-10" db="EMBL/GenBank/DDBJ databases">
        <title>Complete genome sequence of a Sphingomonadaceae bacterium.</title>
        <authorList>
            <person name="Yan C."/>
        </authorList>
    </citation>
    <scope>NUCLEOTIDE SEQUENCE [LARGE SCALE GENOMIC DNA]</scope>
    <source>
        <strain evidence="2 3">SCSIO 66989</strain>
    </source>
</reference>
<dbReference type="AlphaFoldDB" id="A0AA97F847"/>
<feature type="transmembrane region" description="Helical" evidence="1">
    <location>
        <begin position="90"/>
        <end position="112"/>
    </location>
</feature>
<protein>
    <submittedName>
        <fullName evidence="2">DUF4386 family protein</fullName>
    </submittedName>
</protein>
<evidence type="ECO:0000256" key="1">
    <source>
        <dbReference type="SAM" id="Phobius"/>
    </source>
</evidence>
<keyword evidence="3" id="KW-1185">Reference proteome</keyword>
<feature type="transmembrane region" description="Helical" evidence="1">
    <location>
        <begin position="54"/>
        <end position="78"/>
    </location>
</feature>
<name>A0AA97F847_9SPHN</name>
<feature type="transmembrane region" description="Helical" evidence="1">
    <location>
        <begin position="12"/>
        <end position="34"/>
    </location>
</feature>